<dbReference type="Proteomes" id="UP000054016">
    <property type="component" value="Unassembled WGS sequence"/>
</dbReference>
<name>A0A0M0BSH6_9ARCH</name>
<evidence type="ECO:0000313" key="3">
    <source>
        <dbReference type="Proteomes" id="UP000054016"/>
    </source>
</evidence>
<evidence type="ECO:0000313" key="2">
    <source>
        <dbReference type="EMBL" id="KON31527.1"/>
    </source>
</evidence>
<accession>A0A0M0BSH6</accession>
<keyword evidence="1" id="KW-0472">Membrane</keyword>
<sequence length="70" mass="8185">MALLCKIIALGIMYFQFCFVIHFSEQSQRKRRIMLTKNVSWASALKKHAYFRFSFVDLTVGLIFGDGFWG</sequence>
<reference evidence="3" key="1">
    <citation type="submission" date="2015-06" db="EMBL/GenBank/DDBJ databases">
        <title>New insights into the roles of widespread benthic archaea in carbon and nitrogen cycling.</title>
        <authorList>
            <person name="Lazar C.S."/>
            <person name="Baker B.J."/>
            <person name="Seitz K.W."/>
            <person name="Hyde A.S."/>
            <person name="Dick G.J."/>
            <person name="Hinrichs K.-U."/>
            <person name="Teske A.P."/>
        </authorList>
    </citation>
    <scope>NUCLEOTIDE SEQUENCE [LARGE SCALE GENOMIC DNA]</scope>
</reference>
<gene>
    <name evidence="2" type="ORF">AC478_02680</name>
</gene>
<dbReference type="EMBL" id="LFWV01000033">
    <property type="protein sequence ID" value="KON31527.1"/>
    <property type="molecule type" value="Genomic_DNA"/>
</dbReference>
<keyword evidence="1" id="KW-0812">Transmembrane</keyword>
<dbReference type="AlphaFoldDB" id="A0A0M0BSH6"/>
<keyword evidence="1" id="KW-1133">Transmembrane helix</keyword>
<organism evidence="2 3">
    <name type="scientific">miscellaneous Crenarchaeota group-1 archaeon SG8-32-3</name>
    <dbReference type="NCBI Taxonomy" id="1685125"/>
    <lineage>
        <taxon>Archaea</taxon>
        <taxon>Candidatus Bathyarchaeota</taxon>
        <taxon>MCG-1</taxon>
    </lineage>
</organism>
<feature type="transmembrane region" description="Helical" evidence="1">
    <location>
        <begin position="6"/>
        <end position="24"/>
    </location>
</feature>
<protein>
    <submittedName>
        <fullName evidence="2">Uncharacterized protein</fullName>
    </submittedName>
</protein>
<evidence type="ECO:0000256" key="1">
    <source>
        <dbReference type="SAM" id="Phobius"/>
    </source>
</evidence>
<comment type="caution">
    <text evidence="2">The sequence shown here is derived from an EMBL/GenBank/DDBJ whole genome shotgun (WGS) entry which is preliminary data.</text>
</comment>
<proteinExistence type="predicted"/>